<evidence type="ECO:0000259" key="2">
    <source>
        <dbReference type="Pfam" id="PF01627"/>
    </source>
</evidence>
<protein>
    <recommendedName>
        <fullName evidence="2">HPt domain-containing protein</fullName>
    </recommendedName>
</protein>
<accession>A0AA95KG12</accession>
<dbReference type="Proteomes" id="UP001300672">
    <property type="component" value="Chromosome"/>
</dbReference>
<dbReference type="KEGG" id="tdu:QJT80_06665"/>
<gene>
    <name evidence="3" type="ORF">QJT80_06665</name>
</gene>
<dbReference type="Gene3D" id="1.20.120.160">
    <property type="entry name" value="HPT domain"/>
    <property type="match status" value="1"/>
</dbReference>
<reference evidence="3" key="2">
    <citation type="submission" date="2023-04" db="EMBL/GenBank/DDBJ databases">
        <authorList>
            <person name="Beletskiy A.V."/>
            <person name="Mardanov A.V."/>
            <person name="Ravin N.V."/>
        </authorList>
    </citation>
    <scope>NUCLEOTIDE SEQUENCE</scope>
    <source>
        <strain evidence="3">GKL-01</strain>
    </source>
</reference>
<reference evidence="3" key="1">
    <citation type="journal article" date="2023" name="Int. J. Mol. Sci.">
        <title>Metagenomics Revealed a New Genus 'Candidatus Thiocaldithrix dubininis' gen. nov., sp. nov. and a New Species 'Candidatus Thiothrix putei' sp. nov. in the Family Thiotrichaceae, Some Members of Which Have Traits of Both Na+- and H+-Motive Energetics.</title>
        <authorList>
            <person name="Ravin N.V."/>
            <person name="Muntyan M.S."/>
            <person name="Smolyakov D.D."/>
            <person name="Rudenko T.S."/>
            <person name="Beletsky A.V."/>
            <person name="Mardanov A.V."/>
            <person name="Grabovich M.Y."/>
        </authorList>
    </citation>
    <scope>NUCLEOTIDE SEQUENCE</scope>
    <source>
        <strain evidence="3">GKL-01</strain>
    </source>
</reference>
<dbReference type="Pfam" id="PF01627">
    <property type="entry name" value="Hpt"/>
    <property type="match status" value="1"/>
</dbReference>
<dbReference type="GO" id="GO:0004672">
    <property type="term" value="F:protein kinase activity"/>
    <property type="evidence" value="ECO:0007669"/>
    <property type="project" value="UniProtKB-ARBA"/>
</dbReference>
<evidence type="ECO:0000256" key="1">
    <source>
        <dbReference type="ARBA" id="ARBA00023012"/>
    </source>
</evidence>
<dbReference type="InterPro" id="IPR008207">
    <property type="entry name" value="Sig_transdc_His_kin_Hpt_dom"/>
</dbReference>
<dbReference type="AlphaFoldDB" id="A0AA95KG12"/>
<dbReference type="GO" id="GO:0000160">
    <property type="term" value="P:phosphorelay signal transduction system"/>
    <property type="evidence" value="ECO:0007669"/>
    <property type="project" value="UniProtKB-KW"/>
</dbReference>
<evidence type="ECO:0000313" key="3">
    <source>
        <dbReference type="EMBL" id="WGZ92159.1"/>
    </source>
</evidence>
<organism evidence="3">
    <name type="scientific">Candidatus Thiocaldithrix dubininis</name>
    <dbReference type="NCBI Taxonomy" id="3080823"/>
    <lineage>
        <taxon>Bacteria</taxon>
        <taxon>Pseudomonadati</taxon>
        <taxon>Pseudomonadota</taxon>
        <taxon>Gammaproteobacteria</taxon>
        <taxon>Thiotrichales</taxon>
        <taxon>Thiotrichaceae</taxon>
        <taxon>Candidatus Thiocaldithrix</taxon>
    </lineage>
</organism>
<sequence length="114" mass="12920">MPNTNYWLEGLAEQLNPQQLGHFLQKAIPELQQEYQLLDQSLEQGDWAAASKTAHKLGSLSKLLGMEAVSSYLLKITEAPHEQLQTAAFRLKLQKAYAQDLRLLEQRKRAVCDA</sequence>
<feature type="domain" description="HPt" evidence="2">
    <location>
        <begin position="23"/>
        <end position="78"/>
    </location>
</feature>
<keyword evidence="1" id="KW-0902">Two-component regulatory system</keyword>
<name>A0AA95KG12_9GAMM</name>
<dbReference type="SUPFAM" id="SSF47226">
    <property type="entry name" value="Histidine-containing phosphotransfer domain, HPT domain"/>
    <property type="match status" value="1"/>
</dbReference>
<dbReference type="EMBL" id="CP124755">
    <property type="protein sequence ID" value="WGZ92159.1"/>
    <property type="molecule type" value="Genomic_DNA"/>
</dbReference>
<proteinExistence type="predicted"/>
<dbReference type="InterPro" id="IPR036641">
    <property type="entry name" value="HPT_dom_sf"/>
</dbReference>